<dbReference type="GO" id="GO:0005615">
    <property type="term" value="C:extracellular space"/>
    <property type="evidence" value="ECO:0007669"/>
    <property type="project" value="TreeGrafter"/>
</dbReference>
<evidence type="ECO:0000259" key="2">
    <source>
        <dbReference type="Pfam" id="PF10223"/>
    </source>
</evidence>
<dbReference type="Pfam" id="PF10223">
    <property type="entry name" value="Menorin_N"/>
    <property type="match status" value="1"/>
</dbReference>
<feature type="domain" description="Menorin C-terminal" evidence="3">
    <location>
        <begin position="326"/>
        <end position="445"/>
    </location>
</feature>
<proteinExistence type="inferred from homology"/>
<accession>A0A210Q077</accession>
<dbReference type="PANTHER" id="PTHR21184">
    <property type="entry name" value="MENORIN (DENDRITIC BRANCHING PROTEIN)"/>
    <property type="match status" value="1"/>
</dbReference>
<dbReference type="OrthoDB" id="413402at2759"/>
<name>A0A210Q077_MIZYE</name>
<evidence type="ECO:0000259" key="3">
    <source>
        <dbReference type="Pfam" id="PF25161"/>
    </source>
</evidence>
<gene>
    <name evidence="4" type="ORF">KP79_PYT09198</name>
</gene>
<evidence type="ECO:0000313" key="4">
    <source>
        <dbReference type="EMBL" id="OWF42151.1"/>
    </source>
</evidence>
<dbReference type="InterPro" id="IPR019356">
    <property type="entry name" value="Menorin_dom"/>
</dbReference>
<sequence length="479" mass="54822">MGPDINTLYFFPHTSDDGSKLKWSHGANTPQLLQKSLQTYVDMIEGDVMLKGQGTETQSLIPVMGQPHSKDSEMPFEDWLTTITPTGKGIKIDIQSTDAVEITLQTLKKHKDKIRVPLWIHADIFKGPLGSEPSVDGTRFIKHVQRLFPQCTLSLGWTTGTHTDLSLVSYTWKMVIAMYHFIHEHELEPPLVFTVRASMMHNSVPQIKWLTDNTRSSLLVWNSPGDKVLAEDFMHLAFKFPPHNLYFDIQDKQMGEYVRENRHVSKDKVNPLVLQRETVIFKPEAWVKMGLHIEQHSILPSEEAIVLTTKTVYILTKNKYKPRNLITLHGRVQFLNIKNKDVVNGETGLNIYMRPTGYSDFENIVGIRCFIGVDGLLQISGSNLKRVKDFKQTHRITPGTSNCFRFSVQDTGNEIVMRVNVRHNCETLESTIQDEEVHAEFKVPIPANIGIDQHPFILKLEDSNRYAVLDELHVKYNQK</sequence>
<dbReference type="InterPro" id="IPR057489">
    <property type="entry name" value="Menorin_C"/>
</dbReference>
<dbReference type="AlphaFoldDB" id="A0A210Q077"/>
<evidence type="ECO:0008006" key="6">
    <source>
        <dbReference type="Google" id="ProtNLM"/>
    </source>
</evidence>
<evidence type="ECO:0000256" key="1">
    <source>
        <dbReference type="ARBA" id="ARBA00044953"/>
    </source>
</evidence>
<feature type="domain" description="Menorin-like" evidence="2">
    <location>
        <begin position="17"/>
        <end position="253"/>
    </location>
</feature>
<dbReference type="Proteomes" id="UP000242188">
    <property type="component" value="Unassembled WGS sequence"/>
</dbReference>
<keyword evidence="5" id="KW-1185">Reference proteome</keyword>
<dbReference type="EMBL" id="NEDP02005318">
    <property type="protein sequence ID" value="OWF42151.1"/>
    <property type="molecule type" value="Genomic_DNA"/>
</dbReference>
<comment type="caution">
    <text evidence="4">The sequence shown here is derived from an EMBL/GenBank/DDBJ whole genome shotgun (WGS) entry which is preliminary data.</text>
</comment>
<comment type="similarity">
    <text evidence="1">Belongs to the menorin family.</text>
</comment>
<evidence type="ECO:0000313" key="5">
    <source>
        <dbReference type="Proteomes" id="UP000242188"/>
    </source>
</evidence>
<protein>
    <recommendedName>
        <fullName evidence="6">Protein FAM151A</fullName>
    </recommendedName>
</protein>
<reference evidence="4 5" key="1">
    <citation type="journal article" date="2017" name="Nat. Ecol. Evol.">
        <title>Scallop genome provides insights into evolution of bilaterian karyotype and development.</title>
        <authorList>
            <person name="Wang S."/>
            <person name="Zhang J."/>
            <person name="Jiao W."/>
            <person name="Li J."/>
            <person name="Xun X."/>
            <person name="Sun Y."/>
            <person name="Guo X."/>
            <person name="Huan P."/>
            <person name="Dong B."/>
            <person name="Zhang L."/>
            <person name="Hu X."/>
            <person name="Sun X."/>
            <person name="Wang J."/>
            <person name="Zhao C."/>
            <person name="Wang Y."/>
            <person name="Wang D."/>
            <person name="Huang X."/>
            <person name="Wang R."/>
            <person name="Lv J."/>
            <person name="Li Y."/>
            <person name="Zhang Z."/>
            <person name="Liu B."/>
            <person name="Lu W."/>
            <person name="Hui Y."/>
            <person name="Liang J."/>
            <person name="Zhou Z."/>
            <person name="Hou R."/>
            <person name="Li X."/>
            <person name="Liu Y."/>
            <person name="Li H."/>
            <person name="Ning X."/>
            <person name="Lin Y."/>
            <person name="Zhao L."/>
            <person name="Xing Q."/>
            <person name="Dou J."/>
            <person name="Li Y."/>
            <person name="Mao J."/>
            <person name="Guo H."/>
            <person name="Dou H."/>
            <person name="Li T."/>
            <person name="Mu C."/>
            <person name="Jiang W."/>
            <person name="Fu Q."/>
            <person name="Fu X."/>
            <person name="Miao Y."/>
            <person name="Liu J."/>
            <person name="Yu Q."/>
            <person name="Li R."/>
            <person name="Liao H."/>
            <person name="Li X."/>
            <person name="Kong Y."/>
            <person name="Jiang Z."/>
            <person name="Chourrout D."/>
            <person name="Li R."/>
            <person name="Bao Z."/>
        </authorList>
    </citation>
    <scope>NUCLEOTIDE SEQUENCE [LARGE SCALE GENOMIC DNA]</scope>
    <source>
        <strain evidence="4 5">PY_sf001</strain>
    </source>
</reference>
<dbReference type="Pfam" id="PF25161">
    <property type="entry name" value="Menorin_C"/>
    <property type="match status" value="1"/>
</dbReference>
<organism evidence="4 5">
    <name type="scientific">Mizuhopecten yessoensis</name>
    <name type="common">Japanese scallop</name>
    <name type="synonym">Patinopecten yessoensis</name>
    <dbReference type="NCBI Taxonomy" id="6573"/>
    <lineage>
        <taxon>Eukaryota</taxon>
        <taxon>Metazoa</taxon>
        <taxon>Spiralia</taxon>
        <taxon>Lophotrochozoa</taxon>
        <taxon>Mollusca</taxon>
        <taxon>Bivalvia</taxon>
        <taxon>Autobranchia</taxon>
        <taxon>Pteriomorphia</taxon>
        <taxon>Pectinida</taxon>
        <taxon>Pectinoidea</taxon>
        <taxon>Pectinidae</taxon>
        <taxon>Mizuhopecten</taxon>
    </lineage>
</organism>
<dbReference type="PANTHER" id="PTHR21184:SF6">
    <property type="entry name" value="CONSERVED PLASMA MEMBRANE PROTEIN"/>
    <property type="match status" value="1"/>
</dbReference>